<accession>A0A0E3Z411</accession>
<dbReference type="PATRIC" id="fig|314722.6.peg.2108"/>
<dbReference type="AlphaFoldDB" id="A0A0E3Z411"/>
<evidence type="ECO:0000313" key="2">
    <source>
        <dbReference type="Proteomes" id="UP000033067"/>
    </source>
</evidence>
<dbReference type="KEGG" id="psuw:WQ53_09815"/>
<sequence length="208" mass="23525">MSDDVVDIPVKMLADNLGRSLVDFELNAIARSLHQRSESVVRVDSVSDEQIWGAIDDFIQGEGLSLLILGVGASFYEHYPEMTLAQEKAEAKKKSIRFESVRGVADLPRAIFIAEPSTSFAVCRRELNMEEQAVYREQLPLQDGGVVSDVIEIDEDMKERWLEGSAQDERAEMRALYERSVVARTFWSFSVIARNGRFSVYMLPPDED</sequence>
<proteinExistence type="predicted"/>
<reference evidence="1 2" key="1">
    <citation type="journal article" date="2015" name="Genome Announc.">
        <title>Complete Genome Sequence of Pseudoxanthomonas suwonensis Strain J1, a Cellulose-Degrading Bacterium Isolated from Leaf- and Wood-Enriched Soil.</title>
        <authorList>
            <person name="Hou L."/>
            <person name="Jiang J."/>
            <person name="Xu Z."/>
            <person name="Zhou Y."/>
            <person name="Leung F.C."/>
        </authorList>
    </citation>
    <scope>NUCLEOTIDE SEQUENCE [LARGE SCALE GENOMIC DNA]</scope>
    <source>
        <strain evidence="1 2">J1</strain>
    </source>
</reference>
<keyword evidence="2" id="KW-1185">Reference proteome</keyword>
<organism evidence="1 2">
    <name type="scientific">Pseudoxanthomonas suwonensis</name>
    <dbReference type="NCBI Taxonomy" id="314722"/>
    <lineage>
        <taxon>Bacteria</taxon>
        <taxon>Pseudomonadati</taxon>
        <taxon>Pseudomonadota</taxon>
        <taxon>Gammaproteobacteria</taxon>
        <taxon>Lysobacterales</taxon>
        <taxon>Lysobacteraceae</taxon>
        <taxon>Pseudoxanthomonas</taxon>
    </lineage>
</organism>
<name>A0A0E3Z411_9GAMM</name>
<protein>
    <submittedName>
        <fullName evidence="1">Uncharacterized protein</fullName>
    </submittedName>
</protein>
<evidence type="ECO:0000313" key="1">
    <source>
        <dbReference type="EMBL" id="AKC86999.1"/>
    </source>
</evidence>
<gene>
    <name evidence="1" type="ORF">WQ53_09815</name>
</gene>
<dbReference type="EMBL" id="CP011144">
    <property type="protein sequence ID" value="AKC86999.1"/>
    <property type="molecule type" value="Genomic_DNA"/>
</dbReference>
<dbReference type="Proteomes" id="UP000033067">
    <property type="component" value="Chromosome"/>
</dbReference>